<keyword evidence="2" id="KW-0472">Membrane</keyword>
<evidence type="ECO:0000256" key="2">
    <source>
        <dbReference type="SAM" id="Phobius"/>
    </source>
</evidence>
<proteinExistence type="predicted"/>
<dbReference type="Pfam" id="PF19190">
    <property type="entry name" value="BACON_2"/>
    <property type="match status" value="4"/>
</dbReference>
<sequence length="1146" mass="120159">MALTPLVASPSTPGQGENPFYFEPAYDEQHEHYDYDMEPVRTTEPFMPDAEIVPENVLSPSSLSTVPVDAFYPEPDTHISDEQTRSAPDGYQATADHSFHMLNNAARMIAEVEGESSPGARLPRPSRLSPLRDISADIRRESTPLPATAYSTEHMHNASHERILEDLDKRMPDLWPWLHTAEIDEAKDEWIDHDDPLLSRRFPEVSAKTRITSSDIREAFIYQTRLLWQNMRRAPRKWLRLAFIIMCAIAIIALGIDAVLVTFLEHGATAFSNLPPTMTLSTRFANQGDLVTIHLKDFAPASSIVLSHDIQERVKLINEGNIIHTDAQGSKDVTMRIDSSWETGSHTIEAEDIRTRYTASAVLSIGVGPTRPAHLQLESTNIDLGSAWQGANTLHTIRLDNAGGGSINWAASSSTSWLMFTPDHGIFSDHQDVQIAVDRTKLNPGSYDGKITLSSNVSDPQDITVHMEVMAIPANAGAVLDVSPAVMSFTAVDGMADPVTQALIISNPGKKPLRWSVHNQPSNMQADTNSYVSNLVGFTTPWLTTSATAGTIPPGGSASINVNVRSRSLLPGTYSAQLQFQDPQALNSPQSVGVSLTVQPRCSLLLSTGNLLFTTVAGQSSTTNSQVLNLVGNANCGGNINWSVSSSVHWLTITPSQGNLMNAATASTTITANTSGMPAGTYNGVLTISMAQSTQTVSVQLIIQPPPPPSAPIMGVSPLNLNFSVTSGQDNPPAQSIAVANTGGSPLTLAVAPTPLAKWLSVVQGPGIIPAGQTGSLMVNVDAKNLTPGSYSGQIALSGVDANGNPASGSPQTIMVTFTVFEPCSLTFPSATSLAFNAVQGGVDPPAQQVTFTASGNCSWPLKWMINQGASASWLKLSPVNGQFTSSAQSATVLVNPSDAGLLAGDYNTSANIVVTDSTGSKVPGSPQKLSVAMSVQQPCTFQSSSPGLTFSALQGQTASQQSIPLSLSGSCVLPVSWTAASDSSWLVLNSATGSDNGQGSSLGVSVDATGLNVGTYNGVVTVTPSGSDGASVDGRPQIPVTLTVTGATVSVTVNSCASVSCPVPTPLAGALVSLSDSSGKVIASQTTDVNGVATFNNVPAGTYTAVANGTDVAQVVYSGSSPVSVVGNVVTMQINAIAISPTPSP</sequence>
<dbReference type="InterPro" id="IPR013783">
    <property type="entry name" value="Ig-like_fold"/>
</dbReference>
<reference evidence="5" key="1">
    <citation type="submission" date="2018-12" db="EMBL/GenBank/DDBJ databases">
        <title>Tengunoibacter tsumagoiensis gen. nov., sp. nov., Dictyobacter kobayashii sp. nov., D. alpinus sp. nov., and D. joshuensis sp. nov. and description of Dictyobacteraceae fam. nov. within the order Ktedonobacterales isolated from Tengu-no-mugimeshi.</title>
        <authorList>
            <person name="Wang C.M."/>
            <person name="Zheng Y."/>
            <person name="Sakai Y."/>
            <person name="Toyoda A."/>
            <person name="Minakuchi Y."/>
            <person name="Abe K."/>
            <person name="Yokota A."/>
            <person name="Yabe S."/>
        </authorList>
    </citation>
    <scope>NUCLEOTIDE SEQUENCE [LARGE SCALE GENOMIC DNA]</scope>
    <source>
        <strain evidence="5">S-27</strain>
    </source>
</reference>
<keyword evidence="2" id="KW-1133">Transmembrane helix</keyword>
<dbReference type="Proteomes" id="UP000287224">
    <property type="component" value="Unassembled WGS sequence"/>
</dbReference>
<dbReference type="RefSeq" id="WP_126595394.1">
    <property type="nucleotide sequence ID" value="NZ_BIFQ01000001.1"/>
</dbReference>
<feature type="domain" description="BACON" evidence="3">
    <location>
        <begin position="375"/>
        <end position="456"/>
    </location>
</feature>
<keyword evidence="2" id="KW-0812">Transmembrane</keyword>
<gene>
    <name evidence="4" type="ORF">KDAU_15480</name>
</gene>
<protein>
    <recommendedName>
        <fullName evidence="3">BACON domain-containing protein</fullName>
    </recommendedName>
</protein>
<name>A0A401ZBI4_9CHLR</name>
<dbReference type="SUPFAM" id="SSF49478">
    <property type="entry name" value="Cna protein B-type domain"/>
    <property type="match status" value="1"/>
</dbReference>
<feature type="domain" description="BACON" evidence="3">
    <location>
        <begin position="842"/>
        <end position="911"/>
    </location>
</feature>
<dbReference type="AlphaFoldDB" id="A0A401ZBI4"/>
<accession>A0A401ZBI4</accession>
<keyword evidence="5" id="KW-1185">Reference proteome</keyword>
<dbReference type="InterPro" id="IPR024361">
    <property type="entry name" value="BACON"/>
</dbReference>
<evidence type="ECO:0000313" key="4">
    <source>
        <dbReference type="EMBL" id="GCE04219.1"/>
    </source>
</evidence>
<dbReference type="OrthoDB" id="136006at2"/>
<comment type="caution">
    <text evidence="4">The sequence shown here is derived from an EMBL/GenBank/DDBJ whole genome shotgun (WGS) entry which is preliminary data.</text>
</comment>
<evidence type="ECO:0000313" key="5">
    <source>
        <dbReference type="Proteomes" id="UP000287224"/>
    </source>
</evidence>
<organism evidence="4 5">
    <name type="scientific">Dictyobacter aurantiacus</name>
    <dbReference type="NCBI Taxonomy" id="1936993"/>
    <lineage>
        <taxon>Bacteria</taxon>
        <taxon>Bacillati</taxon>
        <taxon>Chloroflexota</taxon>
        <taxon>Ktedonobacteria</taxon>
        <taxon>Ktedonobacterales</taxon>
        <taxon>Dictyobacteraceae</taxon>
        <taxon>Dictyobacter</taxon>
    </lineage>
</organism>
<dbReference type="EMBL" id="BIFQ01000001">
    <property type="protein sequence ID" value="GCE04219.1"/>
    <property type="molecule type" value="Genomic_DNA"/>
</dbReference>
<evidence type="ECO:0000256" key="1">
    <source>
        <dbReference type="SAM" id="MobiDB-lite"/>
    </source>
</evidence>
<evidence type="ECO:0000259" key="3">
    <source>
        <dbReference type="Pfam" id="PF19190"/>
    </source>
</evidence>
<dbReference type="Gene3D" id="2.60.40.10">
    <property type="entry name" value="Immunoglobulins"/>
    <property type="match status" value="4"/>
</dbReference>
<feature type="region of interest" description="Disordered" evidence="1">
    <location>
        <begin position="1"/>
        <end position="22"/>
    </location>
</feature>
<feature type="transmembrane region" description="Helical" evidence="2">
    <location>
        <begin position="241"/>
        <end position="264"/>
    </location>
</feature>
<feature type="domain" description="BACON" evidence="3">
    <location>
        <begin position="954"/>
        <end position="1033"/>
    </location>
</feature>
<feature type="domain" description="BACON" evidence="3">
    <location>
        <begin position="620"/>
        <end position="700"/>
    </location>
</feature>